<comment type="subcellular location">
    <subcellularLocation>
        <location evidence="1">Cell membrane</location>
        <topology evidence="1">Multi-pass membrane protein</topology>
    </subcellularLocation>
</comment>
<dbReference type="PATRIC" id="fig|1348657.5.peg.3683"/>
<gene>
    <name evidence="10" type="ORF">M622_08265</name>
</gene>
<evidence type="ECO:0000259" key="8">
    <source>
        <dbReference type="Pfam" id="PF02687"/>
    </source>
</evidence>
<organism evidence="10 11">
    <name type="scientific">Thauera terpenica 58Eu</name>
    <dbReference type="NCBI Taxonomy" id="1348657"/>
    <lineage>
        <taxon>Bacteria</taxon>
        <taxon>Pseudomonadati</taxon>
        <taxon>Pseudomonadota</taxon>
        <taxon>Betaproteobacteria</taxon>
        <taxon>Rhodocyclales</taxon>
        <taxon>Zoogloeaceae</taxon>
        <taxon>Thauera</taxon>
    </lineage>
</organism>
<protein>
    <recommendedName>
        <fullName evidence="12">ABC3 transporter permease protein domain-containing protein</fullName>
    </recommendedName>
</protein>
<evidence type="ECO:0000256" key="4">
    <source>
        <dbReference type="ARBA" id="ARBA00022692"/>
    </source>
</evidence>
<evidence type="ECO:0000313" key="11">
    <source>
        <dbReference type="Proteomes" id="UP000015455"/>
    </source>
</evidence>
<feature type="transmembrane region" description="Helical" evidence="7">
    <location>
        <begin position="279"/>
        <end position="303"/>
    </location>
</feature>
<dbReference type="InterPro" id="IPR003838">
    <property type="entry name" value="ABC3_permease_C"/>
</dbReference>
<dbReference type="Proteomes" id="UP000015455">
    <property type="component" value="Unassembled WGS sequence"/>
</dbReference>
<dbReference type="STRING" id="1348657.M622_08265"/>
<dbReference type="GO" id="GO:0044874">
    <property type="term" value="P:lipoprotein localization to outer membrane"/>
    <property type="evidence" value="ECO:0007669"/>
    <property type="project" value="TreeGrafter"/>
</dbReference>
<feature type="domain" description="ABC3 transporter permease C-terminal" evidence="8">
    <location>
        <begin position="282"/>
        <end position="415"/>
    </location>
</feature>
<evidence type="ECO:0000256" key="1">
    <source>
        <dbReference type="ARBA" id="ARBA00004651"/>
    </source>
</evidence>
<evidence type="ECO:0000256" key="3">
    <source>
        <dbReference type="ARBA" id="ARBA00022475"/>
    </source>
</evidence>
<keyword evidence="4 7" id="KW-0812">Transmembrane</keyword>
<keyword evidence="6 7" id="KW-0472">Membrane</keyword>
<evidence type="ECO:0000256" key="2">
    <source>
        <dbReference type="ARBA" id="ARBA00005236"/>
    </source>
</evidence>
<keyword evidence="3" id="KW-1003">Cell membrane</keyword>
<accession>S9Z9P4</accession>
<dbReference type="EMBL" id="ATJV01000114">
    <property type="protein sequence ID" value="EPZ13955.1"/>
    <property type="molecule type" value="Genomic_DNA"/>
</dbReference>
<dbReference type="GO" id="GO:0098797">
    <property type="term" value="C:plasma membrane protein complex"/>
    <property type="evidence" value="ECO:0007669"/>
    <property type="project" value="TreeGrafter"/>
</dbReference>
<sequence length="420" mass="45304">MAWRNIWRNPARSGLTVAALAGSLVLLLLYLGLVAGMTRQMVDHATDLALGHMQLHRQAFVDDQDLYATLPWNTLKELETAFPDLSMAPRLYASALASAGDASNGVLIKAVDPQREPRVTRLLEEVREGTSDLGPAPPTDAGLPRHHVLIGAQLARNMNITPGAELILVTQAADASIGNALYQVAGVLKPIDPAFDRQGVLMSIAAFQSLMVMDQGFHELSFKLKDVSQLDAVQAAVAAKVQALTAAQPLDKLGGPPLLRNWRQIAPALADMISMYDGVVWVIGLIVVALAALGMVNTMIMAIHERTREFGVLRAIGMDKRWLLVMVLIEPLLLALISAVLGVVAALVLIKGLLKDGIDLSASMPDGFDMVGIVIDPLMPMQLEPMHVIYAALLVIAITMIAALLPSWRVMRVKPAESMR</sequence>
<dbReference type="InterPro" id="IPR051447">
    <property type="entry name" value="Lipoprotein-release_system"/>
</dbReference>
<feature type="transmembrane region" description="Helical" evidence="7">
    <location>
        <begin position="388"/>
        <end position="411"/>
    </location>
</feature>
<evidence type="ECO:0008006" key="12">
    <source>
        <dbReference type="Google" id="ProtNLM"/>
    </source>
</evidence>
<dbReference type="eggNOG" id="COG4591">
    <property type="taxonomic scope" value="Bacteria"/>
</dbReference>
<name>S9Z9P4_9RHOO</name>
<dbReference type="InterPro" id="IPR025857">
    <property type="entry name" value="MacB_PCD"/>
</dbReference>
<dbReference type="PANTHER" id="PTHR30489:SF0">
    <property type="entry name" value="LIPOPROTEIN-RELEASING SYSTEM TRANSMEMBRANE PROTEIN LOLE"/>
    <property type="match status" value="1"/>
</dbReference>
<keyword evidence="11" id="KW-1185">Reference proteome</keyword>
<proteinExistence type="inferred from homology"/>
<dbReference type="Pfam" id="PF12704">
    <property type="entry name" value="MacB_PCD"/>
    <property type="match status" value="1"/>
</dbReference>
<dbReference type="PANTHER" id="PTHR30489">
    <property type="entry name" value="LIPOPROTEIN-RELEASING SYSTEM TRANSMEMBRANE PROTEIN LOLE"/>
    <property type="match status" value="1"/>
</dbReference>
<evidence type="ECO:0000259" key="9">
    <source>
        <dbReference type="Pfam" id="PF12704"/>
    </source>
</evidence>
<evidence type="ECO:0000256" key="6">
    <source>
        <dbReference type="ARBA" id="ARBA00023136"/>
    </source>
</evidence>
<comment type="caution">
    <text evidence="10">The sequence shown here is derived from an EMBL/GenBank/DDBJ whole genome shotgun (WGS) entry which is preliminary data.</text>
</comment>
<keyword evidence="5 7" id="KW-1133">Transmembrane helix</keyword>
<dbReference type="Pfam" id="PF02687">
    <property type="entry name" value="FtsX"/>
    <property type="match status" value="1"/>
</dbReference>
<reference evidence="10 11" key="1">
    <citation type="submission" date="2013-06" db="EMBL/GenBank/DDBJ databases">
        <title>Draft genome sequence of Thauera terpenica.</title>
        <authorList>
            <person name="Liu B."/>
            <person name="Frostegard A.H."/>
            <person name="Shapleigh J.P."/>
        </authorList>
    </citation>
    <scope>NUCLEOTIDE SEQUENCE [LARGE SCALE GENOMIC DNA]</scope>
    <source>
        <strain evidence="10 11">58Eu</strain>
    </source>
</reference>
<evidence type="ECO:0000256" key="5">
    <source>
        <dbReference type="ARBA" id="ARBA00022989"/>
    </source>
</evidence>
<evidence type="ECO:0000313" key="10">
    <source>
        <dbReference type="EMBL" id="EPZ13955.1"/>
    </source>
</evidence>
<dbReference type="AlphaFoldDB" id="S9Z9P4"/>
<feature type="transmembrane region" description="Helical" evidence="7">
    <location>
        <begin position="323"/>
        <end position="350"/>
    </location>
</feature>
<evidence type="ECO:0000256" key="7">
    <source>
        <dbReference type="SAM" id="Phobius"/>
    </source>
</evidence>
<comment type="similarity">
    <text evidence="2">Belongs to the ABC-4 integral membrane protein family. LolC/E subfamily.</text>
</comment>
<feature type="domain" description="MacB-like periplasmic core" evidence="9">
    <location>
        <begin position="13"/>
        <end position="239"/>
    </location>
</feature>